<proteinExistence type="predicted"/>
<dbReference type="InterPro" id="IPR053197">
    <property type="entry name" value="F-box_SCFL_complex_component"/>
</dbReference>
<keyword evidence="3" id="KW-1185">Reference proteome</keyword>
<dbReference type="Gene3D" id="1.20.1280.50">
    <property type="match status" value="1"/>
</dbReference>
<feature type="domain" description="F-box" evidence="1">
    <location>
        <begin position="20"/>
        <end position="68"/>
    </location>
</feature>
<dbReference type="PROSITE" id="PS50181">
    <property type="entry name" value="FBOX"/>
    <property type="match status" value="1"/>
</dbReference>
<dbReference type="Gene3D" id="3.80.10.10">
    <property type="entry name" value="Ribonuclease Inhibitor"/>
    <property type="match status" value="1"/>
</dbReference>
<dbReference type="PANTHER" id="PTHR34223:SF51">
    <property type="entry name" value="OS06G0556300 PROTEIN"/>
    <property type="match status" value="1"/>
</dbReference>
<dbReference type="InterPro" id="IPR055411">
    <property type="entry name" value="LRR_FXL15/At3g58940/PEG3-like"/>
</dbReference>
<dbReference type="SUPFAM" id="SSF52047">
    <property type="entry name" value="RNI-like"/>
    <property type="match status" value="1"/>
</dbReference>
<dbReference type="Pfam" id="PF24758">
    <property type="entry name" value="LRR_At5g56370"/>
    <property type="match status" value="1"/>
</dbReference>
<reference evidence="2" key="1">
    <citation type="submission" date="2022-08" db="EMBL/GenBank/DDBJ databases">
        <authorList>
            <person name="Marques A."/>
        </authorList>
    </citation>
    <scope>NUCLEOTIDE SEQUENCE</scope>
    <source>
        <strain evidence="2">RhyPub2mFocal</strain>
        <tissue evidence="2">Leaves</tissue>
    </source>
</reference>
<dbReference type="AlphaFoldDB" id="A0AAV8EN01"/>
<dbReference type="Proteomes" id="UP001140206">
    <property type="component" value="Chromosome 3"/>
</dbReference>
<dbReference type="InterPro" id="IPR053781">
    <property type="entry name" value="F-box_AtFBL13-like"/>
</dbReference>
<dbReference type="SMART" id="SM00256">
    <property type="entry name" value="FBOX"/>
    <property type="match status" value="1"/>
</dbReference>
<dbReference type="CDD" id="cd22160">
    <property type="entry name" value="F-box_AtFBL13-like"/>
    <property type="match status" value="1"/>
</dbReference>
<organism evidence="2 3">
    <name type="scientific">Rhynchospora pubera</name>
    <dbReference type="NCBI Taxonomy" id="906938"/>
    <lineage>
        <taxon>Eukaryota</taxon>
        <taxon>Viridiplantae</taxon>
        <taxon>Streptophyta</taxon>
        <taxon>Embryophyta</taxon>
        <taxon>Tracheophyta</taxon>
        <taxon>Spermatophyta</taxon>
        <taxon>Magnoliopsida</taxon>
        <taxon>Liliopsida</taxon>
        <taxon>Poales</taxon>
        <taxon>Cyperaceae</taxon>
        <taxon>Cyperoideae</taxon>
        <taxon>Rhynchosporeae</taxon>
        <taxon>Rhynchospora</taxon>
    </lineage>
</organism>
<evidence type="ECO:0000313" key="3">
    <source>
        <dbReference type="Proteomes" id="UP001140206"/>
    </source>
</evidence>
<dbReference type="InterPro" id="IPR001810">
    <property type="entry name" value="F-box_dom"/>
</dbReference>
<protein>
    <recommendedName>
        <fullName evidence="1">F-box domain-containing protein</fullName>
    </recommendedName>
</protein>
<accession>A0AAV8EN01</accession>
<dbReference type="EMBL" id="JAMFTS010000003">
    <property type="protein sequence ID" value="KAJ4782750.1"/>
    <property type="molecule type" value="Genomic_DNA"/>
</dbReference>
<dbReference type="PANTHER" id="PTHR34223">
    <property type="entry name" value="OS11G0201299 PROTEIN"/>
    <property type="match status" value="1"/>
</dbReference>
<dbReference type="Pfam" id="PF00646">
    <property type="entry name" value="F-box"/>
    <property type="match status" value="1"/>
</dbReference>
<sequence>MLMMPEQMLAKRKCMESSDFDRLSNLPDEILHHIMSFMKLRQTVQACILSKRWKNLWRQLPFLYFNRLDFRNCFQFNRFVDSFLFFRGTSPIQTFHLDWKFFFAGEITKSWINYVFTSKHLGYYPVELCHSFLPSSSIEEIDLRGWHFPMKEIRHKSITLVKVKKLHLSRVCLTGEFMQNLITGCPHLEEMTMEDCTLETSIIIASRVLKKLVIVDSSCSTNVKIHLSIPSLCSLHVNAIPGKVLWENLASLVTAHLNFRYFYPYCYQKGVYELLSGLSNATNLELTCEPLRLQYKNDVAITQPIIKEFLEKELLDCVAFNNLKSLYIGELDVNTDFIVVPQFFHLSPNLEMFTLCHEENPQLIRAEKKESKELCFPIRSSRPKMVRIKCHMPPDIIEELSSTFKAKLDTLEII</sequence>
<comment type="caution">
    <text evidence="2">The sequence shown here is derived from an EMBL/GenBank/DDBJ whole genome shotgun (WGS) entry which is preliminary data.</text>
</comment>
<gene>
    <name evidence="2" type="ORF">LUZ62_067007</name>
</gene>
<name>A0AAV8EN01_9POAL</name>
<dbReference type="SUPFAM" id="SSF81383">
    <property type="entry name" value="F-box domain"/>
    <property type="match status" value="1"/>
</dbReference>
<dbReference type="InterPro" id="IPR032675">
    <property type="entry name" value="LRR_dom_sf"/>
</dbReference>
<evidence type="ECO:0000313" key="2">
    <source>
        <dbReference type="EMBL" id="KAJ4782750.1"/>
    </source>
</evidence>
<dbReference type="InterPro" id="IPR036047">
    <property type="entry name" value="F-box-like_dom_sf"/>
</dbReference>
<evidence type="ECO:0000259" key="1">
    <source>
        <dbReference type="PROSITE" id="PS50181"/>
    </source>
</evidence>